<comment type="caution">
    <text evidence="7">The sequence shown here is derived from an EMBL/GenBank/DDBJ whole genome shotgun (WGS) entry which is preliminary data.</text>
</comment>
<dbReference type="AlphaFoldDB" id="A0A8S2F801"/>
<dbReference type="Gene3D" id="3.30.1120.10">
    <property type="match status" value="1"/>
</dbReference>
<evidence type="ECO:0000256" key="1">
    <source>
        <dbReference type="ARBA" id="ARBA00001913"/>
    </source>
</evidence>
<dbReference type="PANTHER" id="PTHR42693">
    <property type="entry name" value="ARYLSULFATASE FAMILY MEMBER"/>
    <property type="match status" value="1"/>
</dbReference>
<evidence type="ECO:0000313" key="8">
    <source>
        <dbReference type="EMBL" id="CAF4188493.1"/>
    </source>
</evidence>
<evidence type="ECO:0000313" key="9">
    <source>
        <dbReference type="Proteomes" id="UP000677228"/>
    </source>
</evidence>
<dbReference type="GO" id="GO:0046872">
    <property type="term" value="F:metal ion binding"/>
    <property type="evidence" value="ECO:0007669"/>
    <property type="project" value="UniProtKB-KW"/>
</dbReference>
<dbReference type="GO" id="GO:0004065">
    <property type="term" value="F:arylsulfatase activity"/>
    <property type="evidence" value="ECO:0007669"/>
    <property type="project" value="TreeGrafter"/>
</dbReference>
<evidence type="ECO:0000256" key="2">
    <source>
        <dbReference type="ARBA" id="ARBA00008779"/>
    </source>
</evidence>
<dbReference type="InterPro" id="IPR024607">
    <property type="entry name" value="Sulfatase_CS"/>
</dbReference>
<dbReference type="EMBL" id="CAJNOK010024675">
    <property type="protein sequence ID" value="CAF1380024.1"/>
    <property type="molecule type" value="Genomic_DNA"/>
</dbReference>
<evidence type="ECO:0000313" key="7">
    <source>
        <dbReference type="EMBL" id="CAF1380024.1"/>
    </source>
</evidence>
<dbReference type="Gene3D" id="3.40.720.10">
    <property type="entry name" value="Alkaline Phosphatase, subunit A"/>
    <property type="match status" value="1"/>
</dbReference>
<dbReference type="InterPro" id="IPR050738">
    <property type="entry name" value="Sulfatase"/>
</dbReference>
<sequence>MPHPVAKAQPNFLVIVADDLGWSDVSSFGSEINTPNLEMLANSGTRFTDFHTASACSPTRSMLMSGTDNHIAGFGQLAEVVQLHQSTWEGKAGYEGYLNDRVAALPEILQDAGYFTTMSGKWHLGITEDRFPKRRGFDDSFALLPGAGNHYAYEIAVPFLPPLYARNDEFVNHTTLKDYYSSDYFATELIASLKSNAGKNAKPFFAYLAFTAPHWPLQAPAELVAKYKGVYDGGPAVLREKRLENQRKAGLLSPDTVPSPVHTDQQEWDKLTPDEQAFSAKTMAIFAAMVERVDFAIGRVVDYLKQIDQFENTFILFMSDNGAEGVILEAIPILSPALPVQYFNNSYDNIGNKDSFMWYGPRWAQASTAPSRMSKGYITEGGIRCPAIVHYPGFGTPLNISHEFTTVMDIVPTILELAGIPHPGTTFRNRTVVTPRGKSWVSHLLNSDEHVHHVHGDHDFIGWELFGQRAIRRGNYKAIWIPNESHTEKWELYDLTQDKGELINLADEQNDVLNELIEAWLVYEAETGVIIADDGWAVRYPPDIFGIRNPVLSDTQCIEPNRSFVLFLLAMLGPLGSLFATT</sequence>
<evidence type="ECO:0000256" key="5">
    <source>
        <dbReference type="ARBA" id="ARBA00022837"/>
    </source>
</evidence>
<comment type="similarity">
    <text evidence="2">Belongs to the sulfatase family.</text>
</comment>
<protein>
    <recommendedName>
        <fullName evidence="6">Sulfatase N-terminal domain-containing protein</fullName>
    </recommendedName>
</protein>
<gene>
    <name evidence="7" type="ORF">OVA965_LOCUS32063</name>
    <name evidence="8" type="ORF">TMI583_LOCUS32915</name>
</gene>
<reference evidence="7" key="1">
    <citation type="submission" date="2021-02" db="EMBL/GenBank/DDBJ databases">
        <authorList>
            <person name="Nowell W R."/>
        </authorList>
    </citation>
    <scope>NUCLEOTIDE SEQUENCE</scope>
</reference>
<dbReference type="InterPro" id="IPR017850">
    <property type="entry name" value="Alkaline_phosphatase_core_sf"/>
</dbReference>
<dbReference type="PROSITE" id="PS00149">
    <property type="entry name" value="SULFATASE_2"/>
    <property type="match status" value="1"/>
</dbReference>
<dbReference type="Pfam" id="PF00884">
    <property type="entry name" value="Sulfatase"/>
    <property type="match status" value="1"/>
</dbReference>
<proteinExistence type="inferred from homology"/>
<evidence type="ECO:0000256" key="3">
    <source>
        <dbReference type="ARBA" id="ARBA00022723"/>
    </source>
</evidence>
<feature type="domain" description="Sulfatase N-terminal" evidence="6">
    <location>
        <begin position="10"/>
        <end position="420"/>
    </location>
</feature>
<dbReference type="CDD" id="cd16025">
    <property type="entry name" value="PAS_like"/>
    <property type="match status" value="1"/>
</dbReference>
<dbReference type="SUPFAM" id="SSF53649">
    <property type="entry name" value="Alkaline phosphatase-like"/>
    <property type="match status" value="1"/>
</dbReference>
<dbReference type="InterPro" id="IPR000917">
    <property type="entry name" value="Sulfatase_N"/>
</dbReference>
<dbReference type="Proteomes" id="UP000677228">
    <property type="component" value="Unassembled WGS sequence"/>
</dbReference>
<comment type="cofactor">
    <cofactor evidence="1">
        <name>Ca(2+)</name>
        <dbReference type="ChEBI" id="CHEBI:29108"/>
    </cofactor>
</comment>
<dbReference type="Proteomes" id="UP000682733">
    <property type="component" value="Unassembled WGS sequence"/>
</dbReference>
<organism evidence="7 9">
    <name type="scientific">Didymodactylos carnosus</name>
    <dbReference type="NCBI Taxonomy" id="1234261"/>
    <lineage>
        <taxon>Eukaryota</taxon>
        <taxon>Metazoa</taxon>
        <taxon>Spiralia</taxon>
        <taxon>Gnathifera</taxon>
        <taxon>Rotifera</taxon>
        <taxon>Eurotatoria</taxon>
        <taxon>Bdelloidea</taxon>
        <taxon>Philodinida</taxon>
        <taxon>Philodinidae</taxon>
        <taxon>Didymodactylos</taxon>
    </lineage>
</organism>
<keyword evidence="3" id="KW-0479">Metal-binding</keyword>
<evidence type="ECO:0000256" key="4">
    <source>
        <dbReference type="ARBA" id="ARBA00022801"/>
    </source>
</evidence>
<name>A0A8S2F801_9BILA</name>
<dbReference type="EMBL" id="CAJOBA010046369">
    <property type="protein sequence ID" value="CAF4188493.1"/>
    <property type="molecule type" value="Genomic_DNA"/>
</dbReference>
<keyword evidence="4" id="KW-0378">Hydrolase</keyword>
<accession>A0A8S2F801</accession>
<dbReference type="PANTHER" id="PTHR42693:SF33">
    <property type="entry name" value="ARYLSULFATASE"/>
    <property type="match status" value="1"/>
</dbReference>
<keyword evidence="5" id="KW-0106">Calcium</keyword>
<evidence type="ECO:0000259" key="6">
    <source>
        <dbReference type="Pfam" id="PF00884"/>
    </source>
</evidence>